<organism evidence="2 3">
    <name type="scientific">Anaerotignum faecicola</name>
    <dbReference type="NCBI Taxonomy" id="2358141"/>
    <lineage>
        <taxon>Bacteria</taxon>
        <taxon>Bacillati</taxon>
        <taxon>Bacillota</taxon>
        <taxon>Clostridia</taxon>
        <taxon>Lachnospirales</taxon>
        <taxon>Anaerotignaceae</taxon>
        <taxon>Anaerotignum</taxon>
    </lineage>
</organism>
<name>A0A401LEC4_9FIRM</name>
<evidence type="ECO:0000313" key="3">
    <source>
        <dbReference type="Proteomes" id="UP000287361"/>
    </source>
</evidence>
<reference evidence="2 3" key="1">
    <citation type="submission" date="2018-10" db="EMBL/GenBank/DDBJ databases">
        <title>Draft Genome Sequence of Anaerotignum sp. KCTC 15736.</title>
        <authorList>
            <person name="Choi S.H."/>
            <person name="Kim J.S."/>
            <person name="Kang S.W."/>
            <person name="Lee J.S."/>
            <person name="Park S.H."/>
        </authorList>
    </citation>
    <scope>NUCLEOTIDE SEQUENCE [LARGE SCALE GENOMIC DNA]</scope>
    <source>
        <strain evidence="2 3">KCTC 15736</strain>
    </source>
</reference>
<proteinExistence type="predicted"/>
<comment type="caution">
    <text evidence="2">The sequence shown here is derived from an EMBL/GenBank/DDBJ whole genome shotgun (WGS) entry which is preliminary data.</text>
</comment>
<evidence type="ECO:0000313" key="2">
    <source>
        <dbReference type="EMBL" id="GCB29889.1"/>
    </source>
</evidence>
<feature type="domain" description="Peptidase M56" evidence="1">
    <location>
        <begin position="2"/>
        <end position="57"/>
    </location>
</feature>
<evidence type="ECO:0000259" key="1">
    <source>
        <dbReference type="Pfam" id="PF05569"/>
    </source>
</evidence>
<dbReference type="InterPro" id="IPR008756">
    <property type="entry name" value="Peptidase_M56"/>
</dbReference>
<dbReference type="Pfam" id="PF05569">
    <property type="entry name" value="Peptidase_M56"/>
    <property type="match status" value="1"/>
</dbReference>
<sequence length="249" mass="28390">MFLNCLNWFNPLYYLLMKNLSEWTEAACDEDVTKKYTKGQKRKYCELIIKVLELEQARSKGTFFSIGFVGLEIKNYKWRMIKIMKKCSMNSRLGKVTVATIAMVAMFCGNASAKELDVPVNMLFSKNVEFVKAGELEEVAADDIQMEGEFESHTHINKDSLVEFELCNTDDITYEIIYQGEVADVPEQVQAQVEPRHAHKLVDITLKEHKKKSNGSCVTTYYEGQKCSTCGTVWKGDVINTVTMAKCTH</sequence>
<dbReference type="Proteomes" id="UP000287361">
    <property type="component" value="Unassembled WGS sequence"/>
</dbReference>
<dbReference type="EMBL" id="BHVZ01000004">
    <property type="protein sequence ID" value="GCB29889.1"/>
    <property type="molecule type" value="Genomic_DNA"/>
</dbReference>
<dbReference type="AlphaFoldDB" id="A0A401LEC4"/>
<keyword evidence="3" id="KW-1185">Reference proteome</keyword>
<protein>
    <recommendedName>
        <fullName evidence="1">Peptidase M56 domain-containing protein</fullName>
    </recommendedName>
</protein>
<accession>A0A401LEC4</accession>
<gene>
    <name evidence="2" type="ORF">KGMB03357_15500</name>
</gene>